<evidence type="ECO:0000313" key="1">
    <source>
        <dbReference type="EMBL" id="PPB80352.1"/>
    </source>
</evidence>
<dbReference type="RefSeq" id="WP_104071648.1">
    <property type="nucleotide sequence ID" value="NZ_PRDS01000006.1"/>
</dbReference>
<proteinExistence type="predicted"/>
<dbReference type="Proteomes" id="UP000239736">
    <property type="component" value="Unassembled WGS sequence"/>
</dbReference>
<dbReference type="AlphaFoldDB" id="A0A2S5JFT6"/>
<protein>
    <submittedName>
        <fullName evidence="1">Uncharacterized protein</fullName>
    </submittedName>
</protein>
<sequence>MARCCESTTVPAIVKPPDTRKAVGIGGAVIGHGADHIIINDLMKAAAATSAAELIRAQDFIEGTLLSRFDNPAEGRVVMVAQRLHEMDPPGYHIEKGTYRHLNLPAIAETHERIPIGRGQFPERRPGDLLFPERLDRETL</sequence>
<reference evidence="1 2" key="1">
    <citation type="submission" date="2018-01" db="EMBL/GenBank/DDBJ databases">
        <title>Genomic Encyclopedia of Archaeal and Bacterial Type Strains, Phase II (KMG-II): from individual species to whole genera.</title>
        <authorList>
            <person name="Goeker M."/>
        </authorList>
    </citation>
    <scope>NUCLEOTIDE SEQUENCE [LARGE SCALE GENOMIC DNA]</scope>
    <source>
        <strain evidence="1 2">DSM 12048</strain>
    </source>
</reference>
<gene>
    <name evidence="1" type="ORF">LV82_02227</name>
</gene>
<name>A0A2S5JFT6_9RHOB</name>
<dbReference type="EMBL" id="PRDS01000006">
    <property type="protein sequence ID" value="PPB80352.1"/>
    <property type="molecule type" value="Genomic_DNA"/>
</dbReference>
<accession>A0A2S5JFT6</accession>
<evidence type="ECO:0000313" key="2">
    <source>
        <dbReference type="Proteomes" id="UP000239736"/>
    </source>
</evidence>
<organism evidence="1 2">
    <name type="scientific">Albidovulum inexpectatum</name>
    <dbReference type="NCBI Taxonomy" id="196587"/>
    <lineage>
        <taxon>Bacteria</taxon>
        <taxon>Pseudomonadati</taxon>
        <taxon>Pseudomonadota</taxon>
        <taxon>Alphaproteobacteria</taxon>
        <taxon>Rhodobacterales</taxon>
        <taxon>Paracoccaceae</taxon>
        <taxon>Albidovulum</taxon>
    </lineage>
</organism>
<comment type="caution">
    <text evidence="1">The sequence shown here is derived from an EMBL/GenBank/DDBJ whole genome shotgun (WGS) entry which is preliminary data.</text>
</comment>
<dbReference type="OrthoDB" id="9771580at2"/>
<keyword evidence="2" id="KW-1185">Reference proteome</keyword>